<evidence type="ECO:0000256" key="4">
    <source>
        <dbReference type="ARBA" id="ARBA00022989"/>
    </source>
</evidence>
<feature type="transmembrane region" description="Helical" evidence="6">
    <location>
        <begin position="205"/>
        <end position="222"/>
    </location>
</feature>
<comment type="subcellular location">
    <subcellularLocation>
        <location evidence="1">Membrane</location>
        <topology evidence="1">Multi-pass membrane protein</topology>
    </subcellularLocation>
</comment>
<dbReference type="InterPro" id="IPR020846">
    <property type="entry name" value="MFS_dom"/>
</dbReference>
<keyword evidence="3 6" id="KW-0812">Transmembrane</keyword>
<sequence>MSSYHLTPLTLQPSHECASTDTGFNTPLSSQTTLLKSGDTTSNHVIDIESRNDSAALISPGAAFSKHDRKHIDKTISRRVVILLGAMYSISLIDRTTTSVALVAGMGRDLDLVEERYNMLNAIVFIPLSLLALPSTVIVRTWGPRNLLTATTFLWGLTTIVSGFVETWEALLILRFMLGLWEAGLFPGCVYLVQCWFPRYDLGKANAGFFLLGLIPAAMSGLSGSGLTRLEVVGAGPEWWGAHLDNRSPGFPSYSAPENGTAVLETGYGPGVAGWRWIFFLNGTITCLTSIAAWFLLVDFPDTMIQNNRCRVKFLNKDEVTWAVKRISRDRQDVLPTSFDFGQYMSYIWDIKVWSFAALFGMNAFVAYAIAFSLPIDLIENLKFTPVPQALLMTAPPYLVAAILGRVCAHFSDKLRLRSPFLLASNTLTIIGLFLMALASAPAAKYTGTFFATLPLCMNTPAILAWQGNNVRGQWKRASAIAFMVGAGAIGGMAGSFAFRLYDAPHFYIGHGMCIGAMFLSIVVTLLLVWQLDGENKRAGLSGTEGLEGFKYTL</sequence>
<feature type="transmembrane region" description="Helical" evidence="6">
    <location>
        <begin position="146"/>
        <end position="165"/>
    </location>
</feature>
<feature type="transmembrane region" description="Helical" evidence="6">
    <location>
        <begin position="119"/>
        <end position="139"/>
    </location>
</feature>
<evidence type="ECO:0000256" key="6">
    <source>
        <dbReference type="SAM" id="Phobius"/>
    </source>
</evidence>
<feature type="transmembrane region" description="Helical" evidence="6">
    <location>
        <begin position="478"/>
        <end position="502"/>
    </location>
</feature>
<organism evidence="8 9">
    <name type="scientific">Septoria linicola</name>
    <dbReference type="NCBI Taxonomy" id="215465"/>
    <lineage>
        <taxon>Eukaryota</taxon>
        <taxon>Fungi</taxon>
        <taxon>Dikarya</taxon>
        <taxon>Ascomycota</taxon>
        <taxon>Pezizomycotina</taxon>
        <taxon>Dothideomycetes</taxon>
        <taxon>Dothideomycetidae</taxon>
        <taxon>Mycosphaerellales</taxon>
        <taxon>Mycosphaerellaceae</taxon>
        <taxon>Septoria</taxon>
    </lineage>
</organism>
<dbReference type="InterPro" id="IPR036259">
    <property type="entry name" value="MFS_trans_sf"/>
</dbReference>
<dbReference type="PANTHER" id="PTHR43791">
    <property type="entry name" value="PERMEASE-RELATED"/>
    <property type="match status" value="1"/>
</dbReference>
<dbReference type="GO" id="GO:0016020">
    <property type="term" value="C:membrane"/>
    <property type="evidence" value="ECO:0007669"/>
    <property type="project" value="UniProtKB-SubCell"/>
</dbReference>
<keyword evidence="5 6" id="KW-0472">Membrane</keyword>
<dbReference type="Pfam" id="PF07690">
    <property type="entry name" value="MFS_1"/>
    <property type="match status" value="1"/>
</dbReference>
<name>A0A9Q9AY96_9PEZI</name>
<evidence type="ECO:0000256" key="5">
    <source>
        <dbReference type="ARBA" id="ARBA00023136"/>
    </source>
</evidence>
<dbReference type="GO" id="GO:0022857">
    <property type="term" value="F:transmembrane transporter activity"/>
    <property type="evidence" value="ECO:0007669"/>
    <property type="project" value="InterPro"/>
</dbReference>
<feature type="transmembrane region" description="Helical" evidence="6">
    <location>
        <begin position="446"/>
        <end position="466"/>
    </location>
</feature>
<evidence type="ECO:0000313" key="9">
    <source>
        <dbReference type="Proteomes" id="UP001056384"/>
    </source>
</evidence>
<feature type="transmembrane region" description="Helical" evidence="6">
    <location>
        <begin position="171"/>
        <end position="193"/>
    </location>
</feature>
<feature type="transmembrane region" description="Helical" evidence="6">
    <location>
        <begin position="277"/>
        <end position="298"/>
    </location>
</feature>
<dbReference type="SUPFAM" id="SSF103473">
    <property type="entry name" value="MFS general substrate transporter"/>
    <property type="match status" value="1"/>
</dbReference>
<feature type="transmembrane region" description="Helical" evidence="6">
    <location>
        <begin position="508"/>
        <end position="530"/>
    </location>
</feature>
<dbReference type="PANTHER" id="PTHR43791:SF3">
    <property type="entry name" value="MAJOR FACILITATOR SUPERFAMILY (MFS) PROFILE DOMAIN-CONTAINING PROTEIN"/>
    <property type="match status" value="1"/>
</dbReference>
<protein>
    <submittedName>
        <fullName evidence="8">Major facilitator superfamily, MFS transporter superfamily</fullName>
    </submittedName>
</protein>
<keyword evidence="2" id="KW-0813">Transport</keyword>
<evidence type="ECO:0000256" key="1">
    <source>
        <dbReference type="ARBA" id="ARBA00004141"/>
    </source>
</evidence>
<reference evidence="8" key="1">
    <citation type="submission" date="2022-06" db="EMBL/GenBank/DDBJ databases">
        <title>Complete genome sequences of two strains of the flax pathogen Septoria linicola.</title>
        <authorList>
            <person name="Lapalu N."/>
            <person name="Simon A."/>
            <person name="Demenou B."/>
            <person name="Paumier D."/>
            <person name="Guillot M.-P."/>
            <person name="Gout L."/>
            <person name="Valade R."/>
        </authorList>
    </citation>
    <scope>NUCLEOTIDE SEQUENCE</scope>
    <source>
        <strain evidence="8">SE15195</strain>
    </source>
</reference>
<evidence type="ECO:0000259" key="7">
    <source>
        <dbReference type="PROSITE" id="PS50850"/>
    </source>
</evidence>
<evidence type="ECO:0000256" key="3">
    <source>
        <dbReference type="ARBA" id="ARBA00022692"/>
    </source>
</evidence>
<dbReference type="InterPro" id="IPR011701">
    <property type="entry name" value="MFS"/>
</dbReference>
<evidence type="ECO:0000256" key="2">
    <source>
        <dbReference type="ARBA" id="ARBA00022448"/>
    </source>
</evidence>
<feature type="domain" description="Major facilitator superfamily (MFS) profile" evidence="7">
    <location>
        <begin position="80"/>
        <end position="554"/>
    </location>
</feature>
<dbReference type="PROSITE" id="PS50850">
    <property type="entry name" value="MFS"/>
    <property type="match status" value="1"/>
</dbReference>
<gene>
    <name evidence="8" type="ORF">Slin15195_G061600</name>
</gene>
<proteinExistence type="predicted"/>
<accession>A0A9Q9AY96</accession>
<keyword evidence="9" id="KW-1185">Reference proteome</keyword>
<dbReference type="AlphaFoldDB" id="A0A9Q9AY96"/>
<keyword evidence="4 6" id="KW-1133">Transmembrane helix</keyword>
<feature type="transmembrane region" description="Helical" evidence="6">
    <location>
        <begin position="391"/>
        <end position="409"/>
    </location>
</feature>
<feature type="transmembrane region" description="Helical" evidence="6">
    <location>
        <begin position="353"/>
        <end position="371"/>
    </location>
</feature>
<evidence type="ECO:0000313" key="8">
    <source>
        <dbReference type="EMBL" id="USW52841.1"/>
    </source>
</evidence>
<dbReference type="Proteomes" id="UP001056384">
    <property type="component" value="Chromosome 4"/>
</dbReference>
<dbReference type="Gene3D" id="1.20.1250.20">
    <property type="entry name" value="MFS general substrate transporter like domains"/>
    <property type="match status" value="2"/>
</dbReference>
<feature type="transmembrane region" description="Helical" evidence="6">
    <location>
        <begin position="80"/>
        <end position="107"/>
    </location>
</feature>
<dbReference type="EMBL" id="CP099421">
    <property type="protein sequence ID" value="USW52841.1"/>
    <property type="molecule type" value="Genomic_DNA"/>
</dbReference>
<feature type="transmembrane region" description="Helical" evidence="6">
    <location>
        <begin position="421"/>
        <end position="440"/>
    </location>
</feature>